<gene>
    <name evidence="1" type="ORF">MPH_01682</name>
</gene>
<proteinExistence type="predicted"/>
<reference evidence="1 2" key="1">
    <citation type="journal article" date="2012" name="BMC Genomics">
        <title>Tools to kill: Genome of one of the most destructive plant pathogenic fungi Macrophomina phaseolina.</title>
        <authorList>
            <person name="Islam M.S."/>
            <person name="Haque M.S."/>
            <person name="Islam M.M."/>
            <person name="Emdad E.M."/>
            <person name="Halim A."/>
            <person name="Hossen Q.M.M."/>
            <person name="Hossain M.Z."/>
            <person name="Ahmed B."/>
            <person name="Rahim S."/>
            <person name="Rahman M.S."/>
            <person name="Alam M.M."/>
            <person name="Hou S."/>
            <person name="Wan X."/>
            <person name="Saito J.A."/>
            <person name="Alam M."/>
        </authorList>
    </citation>
    <scope>NUCLEOTIDE SEQUENCE [LARGE SCALE GENOMIC DNA]</scope>
    <source>
        <strain evidence="1 2">MS6</strain>
    </source>
</reference>
<dbReference type="HOGENOM" id="CLU_1917430_0_0_1"/>
<comment type="caution">
    <text evidence="1">The sequence shown here is derived from an EMBL/GenBank/DDBJ whole genome shotgun (WGS) entry which is preliminary data.</text>
</comment>
<evidence type="ECO:0000313" key="1">
    <source>
        <dbReference type="EMBL" id="EKG21001.1"/>
    </source>
</evidence>
<sequence>MEMQEVEWISQFRSSSILLALKDFYKLDSDLPRGIEVTSFLLDLTTAVKPEEGPGQATLLLLDLILESKCTVCIKGDVLLVIEQAESGFDLDLPDAPFTPVLQLDEVRQLIDACKLWNRGPGHREGRCKRVQ</sequence>
<dbReference type="InParanoid" id="K2REQ6"/>
<dbReference type="VEuPathDB" id="FungiDB:MPH_01682"/>
<dbReference type="Proteomes" id="UP000007129">
    <property type="component" value="Unassembled WGS sequence"/>
</dbReference>
<organism evidence="1 2">
    <name type="scientific">Macrophomina phaseolina (strain MS6)</name>
    <name type="common">Charcoal rot fungus</name>
    <dbReference type="NCBI Taxonomy" id="1126212"/>
    <lineage>
        <taxon>Eukaryota</taxon>
        <taxon>Fungi</taxon>
        <taxon>Dikarya</taxon>
        <taxon>Ascomycota</taxon>
        <taxon>Pezizomycotina</taxon>
        <taxon>Dothideomycetes</taxon>
        <taxon>Dothideomycetes incertae sedis</taxon>
        <taxon>Botryosphaeriales</taxon>
        <taxon>Botryosphaeriaceae</taxon>
        <taxon>Macrophomina</taxon>
    </lineage>
</organism>
<name>K2REQ6_MACPH</name>
<dbReference type="EMBL" id="AHHD01000069">
    <property type="protein sequence ID" value="EKG21001.1"/>
    <property type="molecule type" value="Genomic_DNA"/>
</dbReference>
<evidence type="ECO:0000313" key="2">
    <source>
        <dbReference type="Proteomes" id="UP000007129"/>
    </source>
</evidence>
<accession>K2REQ6</accession>
<protein>
    <submittedName>
        <fullName evidence="1">Uncharacterized protein</fullName>
    </submittedName>
</protein>
<dbReference type="AlphaFoldDB" id="K2REQ6"/>